<protein>
    <submittedName>
        <fullName evidence="2">Uncharacterized protein</fullName>
    </submittedName>
</protein>
<reference evidence="2 3" key="1">
    <citation type="journal article" date="2020" name="Antonie Van Leeuwenhoek">
        <title>Rhodopirellula heiligendammensis sp. nov., Rhodopirellula pilleata sp. nov., and Rhodopirellula solitaria sp. nov. isolated from natural or artificial marine surfaces in Northern Germany and California, USA, and emended description of the genus Rhodopirellula.</title>
        <authorList>
            <person name="Kallscheuer N."/>
            <person name="Wiegand S."/>
            <person name="Jogler M."/>
            <person name="Boedeker C."/>
            <person name="Peeters S.H."/>
            <person name="Rast P."/>
            <person name="Heuer A."/>
            <person name="Jetten M.S.M."/>
            <person name="Rohde M."/>
            <person name="Jogler C."/>
        </authorList>
    </citation>
    <scope>NUCLEOTIDE SEQUENCE [LARGE SCALE GENOMIC DNA]</scope>
    <source>
        <strain evidence="2 3">Poly21</strain>
    </source>
</reference>
<proteinExistence type="predicted"/>
<dbReference type="Proteomes" id="UP000319908">
    <property type="component" value="Unassembled WGS sequence"/>
</dbReference>
<organism evidence="2 3">
    <name type="scientific">Allorhodopirellula heiligendammensis</name>
    <dbReference type="NCBI Taxonomy" id="2714739"/>
    <lineage>
        <taxon>Bacteria</taxon>
        <taxon>Pseudomonadati</taxon>
        <taxon>Planctomycetota</taxon>
        <taxon>Planctomycetia</taxon>
        <taxon>Pirellulales</taxon>
        <taxon>Pirellulaceae</taxon>
        <taxon>Allorhodopirellula</taxon>
    </lineage>
</organism>
<evidence type="ECO:0000313" key="2">
    <source>
        <dbReference type="EMBL" id="TWU15991.1"/>
    </source>
</evidence>
<accession>A0A5C6BWV3</accession>
<dbReference type="AlphaFoldDB" id="A0A5C6BWV3"/>
<feature type="compositionally biased region" description="Polar residues" evidence="1">
    <location>
        <begin position="11"/>
        <end position="24"/>
    </location>
</feature>
<comment type="caution">
    <text evidence="2">The sequence shown here is derived from an EMBL/GenBank/DDBJ whole genome shotgun (WGS) entry which is preliminary data.</text>
</comment>
<name>A0A5C6BWV3_9BACT</name>
<evidence type="ECO:0000313" key="3">
    <source>
        <dbReference type="Proteomes" id="UP000319908"/>
    </source>
</evidence>
<keyword evidence="3" id="KW-1185">Reference proteome</keyword>
<evidence type="ECO:0000256" key="1">
    <source>
        <dbReference type="SAM" id="MobiDB-lite"/>
    </source>
</evidence>
<feature type="compositionally biased region" description="Basic residues" evidence="1">
    <location>
        <begin position="1"/>
        <end position="10"/>
    </location>
</feature>
<gene>
    <name evidence="2" type="ORF">Poly21_31950</name>
</gene>
<dbReference type="EMBL" id="SJPU01000002">
    <property type="protein sequence ID" value="TWU15991.1"/>
    <property type="molecule type" value="Genomic_DNA"/>
</dbReference>
<sequence length="78" mass="8825">MPRNAKKISPRKSSTPQPITSSLSREPRSVHDAVIEDIVGHMENDFSDVTARKYAARLKGHSWISRCGMEVVPLFTFR</sequence>
<feature type="region of interest" description="Disordered" evidence="1">
    <location>
        <begin position="1"/>
        <end position="28"/>
    </location>
</feature>